<evidence type="ECO:0000313" key="1">
    <source>
        <dbReference type="EMBL" id="PVY62179.1"/>
    </source>
</evidence>
<proteinExistence type="predicted"/>
<protein>
    <submittedName>
        <fullName evidence="1">Uncharacterized protein</fullName>
    </submittedName>
</protein>
<dbReference type="RefSeq" id="WP_116518172.1">
    <property type="nucleotide sequence ID" value="NZ_JACCEX010000002.1"/>
</dbReference>
<evidence type="ECO:0000313" key="2">
    <source>
        <dbReference type="Proteomes" id="UP000246145"/>
    </source>
</evidence>
<keyword evidence="2" id="KW-1185">Reference proteome</keyword>
<reference evidence="1 2" key="1">
    <citation type="submission" date="2018-04" db="EMBL/GenBank/DDBJ databases">
        <title>Genomic Encyclopedia of Type Strains, Phase IV (KMG-IV): sequencing the most valuable type-strain genomes for metagenomic binning, comparative biology and taxonomic classification.</title>
        <authorList>
            <person name="Goeker M."/>
        </authorList>
    </citation>
    <scope>NUCLEOTIDE SEQUENCE [LARGE SCALE GENOMIC DNA]</scope>
    <source>
        <strain evidence="1 2">DSM 10065</strain>
    </source>
</reference>
<dbReference type="OrthoDB" id="8685390at2"/>
<dbReference type="EMBL" id="QEKO01000002">
    <property type="protein sequence ID" value="PVY62179.1"/>
    <property type="molecule type" value="Genomic_DNA"/>
</dbReference>
<dbReference type="Proteomes" id="UP000246145">
    <property type="component" value="Unassembled WGS sequence"/>
</dbReference>
<comment type="caution">
    <text evidence="1">The sequence shown here is derived from an EMBL/GenBank/DDBJ whole genome shotgun (WGS) entry which is preliminary data.</text>
</comment>
<organism evidence="1 2">
    <name type="scientific">Pusillimonas noertemannii</name>
    <dbReference type="NCBI Taxonomy" id="305977"/>
    <lineage>
        <taxon>Bacteria</taxon>
        <taxon>Pseudomonadati</taxon>
        <taxon>Pseudomonadota</taxon>
        <taxon>Betaproteobacteria</taxon>
        <taxon>Burkholderiales</taxon>
        <taxon>Alcaligenaceae</taxon>
        <taxon>Pusillimonas</taxon>
    </lineage>
</organism>
<dbReference type="AlphaFoldDB" id="A0A2U1CME2"/>
<gene>
    <name evidence="1" type="ORF">C7440_1672</name>
</gene>
<sequence length="227" mass="24999">MSINELLRGAMMRPAKPAVVLDDTKKNDGPTLSGADSYAAKDITLRAVATVHQWVETDDLDEGETMADRLLALLVGIADENKDGELSEDEYGVLEIAVNAVGDYLEKQGVAEDDIDALLNDWEGDVADRVRDLVATTLPEGEDAASDDIDSFVFGDDEQEAVLDATYKKTFAIRKGKKTRIRKRVAGTIRLSAKQKMGLRKARMKSHNAGAMMRRAKSMRLRRKMGI</sequence>
<name>A0A2U1CME2_9BURK</name>
<accession>A0A2U1CME2</accession>